<dbReference type="SUPFAM" id="SSF63380">
    <property type="entry name" value="Riboflavin synthase domain-like"/>
    <property type="match status" value="1"/>
</dbReference>
<dbReference type="CDD" id="cd06193">
    <property type="entry name" value="siderophore_interacting"/>
    <property type="match status" value="1"/>
</dbReference>
<dbReference type="PANTHER" id="PTHR30157">
    <property type="entry name" value="FERRIC REDUCTASE, NADPH-DEPENDENT"/>
    <property type="match status" value="1"/>
</dbReference>
<comment type="caution">
    <text evidence="3">The sequence shown here is derived from an EMBL/GenBank/DDBJ whole genome shotgun (WGS) entry which is preliminary data.</text>
</comment>
<sequence>MAKRQLRQLTVKSTTRLTTNMQRVVLSAPSLTDFPVDCASGYIKLLFMPDGAPLADIASLERLNGNKPVMRTYTIRAFNAEHLEMTVDFVLHGDDGHSGPASGWAKHCQPGDTICIAGPGDIKLINPDAEWFFIAGDMTALPAISCNLEQLPADVTGVAIIEVLDDSDQQQLVAPEGMEIIWVIGRDHFLSAVRDQPWPEGSVSAWCACEFSAMREIRQLLKVERAVPREKLYISSYWKQGISEEEHKIIKGQDAEKEGA</sequence>
<dbReference type="STRING" id="305900.GV64_18555"/>
<evidence type="ECO:0000313" key="4">
    <source>
        <dbReference type="Proteomes" id="UP000027997"/>
    </source>
</evidence>
<dbReference type="Proteomes" id="UP000027997">
    <property type="component" value="Unassembled WGS sequence"/>
</dbReference>
<dbReference type="eggNOG" id="COG2375">
    <property type="taxonomic scope" value="Bacteria"/>
</dbReference>
<protein>
    <submittedName>
        <fullName evidence="3">Siderophore-interacting protein ViuB</fullName>
    </submittedName>
</protein>
<keyword evidence="4" id="KW-1185">Reference proteome</keyword>
<dbReference type="InterPro" id="IPR039261">
    <property type="entry name" value="FNR_nucleotide-bd"/>
</dbReference>
<dbReference type="Gene3D" id="3.40.50.80">
    <property type="entry name" value="Nucleotide-binding domain of ferredoxin-NADP reductase (FNR) module"/>
    <property type="match status" value="1"/>
</dbReference>
<evidence type="ECO:0000313" key="3">
    <source>
        <dbReference type="EMBL" id="KEI72462.1"/>
    </source>
</evidence>
<feature type="domain" description="FAD-binding FR-type" evidence="2">
    <location>
        <begin position="4"/>
        <end position="126"/>
    </location>
</feature>
<proteinExistence type="inferred from homology"/>
<dbReference type="Pfam" id="PF08021">
    <property type="entry name" value="FAD_binding_9"/>
    <property type="match status" value="1"/>
</dbReference>
<dbReference type="InterPro" id="IPR039374">
    <property type="entry name" value="SIP_fam"/>
</dbReference>
<dbReference type="PROSITE" id="PS51384">
    <property type="entry name" value="FAD_FR"/>
    <property type="match status" value="1"/>
</dbReference>
<dbReference type="InterPro" id="IPR007037">
    <property type="entry name" value="SIP_rossman_dom"/>
</dbReference>
<organism evidence="3 4">
    <name type="scientific">Endozoicomonas elysicola</name>
    <dbReference type="NCBI Taxonomy" id="305900"/>
    <lineage>
        <taxon>Bacteria</taxon>
        <taxon>Pseudomonadati</taxon>
        <taxon>Pseudomonadota</taxon>
        <taxon>Gammaproteobacteria</taxon>
        <taxon>Oceanospirillales</taxon>
        <taxon>Endozoicomonadaceae</taxon>
        <taxon>Endozoicomonas</taxon>
    </lineage>
</organism>
<accession>A0A081KE86</accession>
<name>A0A081KE86_9GAMM</name>
<dbReference type="AlphaFoldDB" id="A0A081KE86"/>
<dbReference type="InterPro" id="IPR017927">
    <property type="entry name" value="FAD-bd_FR_type"/>
</dbReference>
<dbReference type="EMBL" id="JOJP01000001">
    <property type="protein sequence ID" value="KEI72462.1"/>
    <property type="molecule type" value="Genomic_DNA"/>
</dbReference>
<comment type="similarity">
    <text evidence="1">Belongs to the SIP oxidoreductase family.</text>
</comment>
<dbReference type="GO" id="GO:0016491">
    <property type="term" value="F:oxidoreductase activity"/>
    <property type="evidence" value="ECO:0007669"/>
    <property type="project" value="InterPro"/>
</dbReference>
<dbReference type="InterPro" id="IPR017938">
    <property type="entry name" value="Riboflavin_synthase-like_b-brl"/>
</dbReference>
<evidence type="ECO:0000259" key="2">
    <source>
        <dbReference type="PROSITE" id="PS51384"/>
    </source>
</evidence>
<dbReference type="Gene3D" id="2.40.30.10">
    <property type="entry name" value="Translation factors"/>
    <property type="match status" value="1"/>
</dbReference>
<gene>
    <name evidence="3" type="ORF">GV64_18555</name>
</gene>
<dbReference type="PANTHER" id="PTHR30157:SF0">
    <property type="entry name" value="NADPH-DEPENDENT FERRIC-CHELATE REDUCTASE"/>
    <property type="match status" value="1"/>
</dbReference>
<dbReference type="Pfam" id="PF04954">
    <property type="entry name" value="SIP"/>
    <property type="match status" value="1"/>
</dbReference>
<dbReference type="InterPro" id="IPR013113">
    <property type="entry name" value="SIP_FAD-bd"/>
</dbReference>
<evidence type="ECO:0000256" key="1">
    <source>
        <dbReference type="ARBA" id="ARBA00035644"/>
    </source>
</evidence>
<dbReference type="RefSeq" id="WP_020584809.1">
    <property type="nucleotide sequence ID" value="NZ_JOJP01000001.1"/>
</dbReference>
<reference evidence="3 4" key="1">
    <citation type="submission" date="2014-06" db="EMBL/GenBank/DDBJ databases">
        <title>Whole Genome Sequences of Three Symbiotic Endozoicomonas Bacteria.</title>
        <authorList>
            <person name="Neave M.J."/>
            <person name="Apprill A."/>
            <person name="Voolstra C.R."/>
        </authorList>
    </citation>
    <scope>NUCLEOTIDE SEQUENCE [LARGE SCALE GENOMIC DNA]</scope>
    <source>
        <strain evidence="3 4">DSM 22380</strain>
    </source>
</reference>